<feature type="region of interest" description="Disordered" evidence="1">
    <location>
        <begin position="55"/>
        <end position="86"/>
    </location>
</feature>
<accession>Q7UYU1</accession>
<proteinExistence type="predicted"/>
<dbReference type="Proteomes" id="UP000001025">
    <property type="component" value="Chromosome"/>
</dbReference>
<feature type="compositionally biased region" description="Basic residues" evidence="1">
    <location>
        <begin position="180"/>
        <end position="190"/>
    </location>
</feature>
<evidence type="ECO:0000313" key="3">
    <source>
        <dbReference type="Proteomes" id="UP000001025"/>
    </source>
</evidence>
<feature type="compositionally biased region" description="Basic and acidic residues" evidence="1">
    <location>
        <begin position="124"/>
        <end position="146"/>
    </location>
</feature>
<dbReference type="AlphaFoldDB" id="Q7UYU1"/>
<dbReference type="EMBL" id="BX294133">
    <property type="protein sequence ID" value="CAD71550.1"/>
    <property type="molecule type" value="Genomic_DNA"/>
</dbReference>
<keyword evidence="3" id="KW-1185">Reference proteome</keyword>
<feature type="region of interest" description="Disordered" evidence="1">
    <location>
        <begin position="124"/>
        <end position="214"/>
    </location>
</feature>
<evidence type="ECO:0000313" key="2">
    <source>
        <dbReference type="EMBL" id="CAD71550.1"/>
    </source>
</evidence>
<dbReference type="STRING" id="243090.RB382"/>
<dbReference type="EnsemblBacteria" id="CAD71550">
    <property type="protein sequence ID" value="CAD71550"/>
    <property type="gene ID" value="RB382"/>
</dbReference>
<sequence length="214" mass="24858">MTPPSKRAVRLTTKYREWRRVLISKLLIRELNHQTNFIFTIVNLTFSIPTLPNTLSPKPSEAGACPRGPDRSAAAHRPSLEHPRRFRRTRFRRAMGMRRRGRSLRSQIRSRRRCHLLRCRRCEPRERSRTTPRRRVEQSCRNESVRRCRVSPQPPGPLPPNVVRSQSPRPASLAGTPALHRPRNRRRVRKSGCLPASGFARSTSSLDLANENRR</sequence>
<name>Q7UYU1_RHOBA</name>
<protein>
    <submittedName>
        <fullName evidence="2">Uncharacterized protein</fullName>
    </submittedName>
</protein>
<organism evidence="2 3">
    <name type="scientific">Rhodopirellula baltica (strain DSM 10527 / NCIMB 13988 / SH1)</name>
    <dbReference type="NCBI Taxonomy" id="243090"/>
    <lineage>
        <taxon>Bacteria</taxon>
        <taxon>Pseudomonadati</taxon>
        <taxon>Planctomycetota</taxon>
        <taxon>Planctomycetia</taxon>
        <taxon>Pirellulales</taxon>
        <taxon>Pirellulaceae</taxon>
        <taxon>Rhodopirellula</taxon>
    </lineage>
</organism>
<reference evidence="2 3" key="1">
    <citation type="journal article" date="2003" name="Proc. Natl. Acad. Sci. U.S.A.">
        <title>Complete genome sequence of the marine planctomycete Pirellula sp. strain 1.</title>
        <authorList>
            <person name="Gloeckner F.O."/>
            <person name="Kube M."/>
            <person name="Bauer M."/>
            <person name="Teeling H."/>
            <person name="Lombardot T."/>
            <person name="Ludwig W."/>
            <person name="Gade D."/>
            <person name="Beck A."/>
            <person name="Borzym K."/>
            <person name="Heitmann K."/>
            <person name="Rabus R."/>
            <person name="Schlesner H."/>
            <person name="Amann R."/>
            <person name="Reinhardt R."/>
        </authorList>
    </citation>
    <scope>NUCLEOTIDE SEQUENCE [LARGE SCALE GENOMIC DNA]</scope>
    <source>
        <strain evidence="3">DSM 10527 / NCIMB 13988 / SH1</strain>
    </source>
</reference>
<dbReference type="HOGENOM" id="CLU_1288027_0_0_0"/>
<dbReference type="InParanoid" id="Q7UYU1"/>
<gene>
    <name evidence="2" type="ordered locus">RB382</name>
</gene>
<dbReference type="KEGG" id="rba:RB382"/>
<evidence type="ECO:0000256" key="1">
    <source>
        <dbReference type="SAM" id="MobiDB-lite"/>
    </source>
</evidence>